<evidence type="ECO:0000313" key="2">
    <source>
        <dbReference type="Proteomes" id="UP000260025"/>
    </source>
</evidence>
<organism evidence="1 2">
    <name type="scientific">Clostridium innocuum</name>
    <dbReference type="NCBI Taxonomy" id="1522"/>
    <lineage>
        <taxon>Bacteria</taxon>
        <taxon>Bacillati</taxon>
        <taxon>Bacillota</taxon>
        <taxon>Clostridia</taxon>
        <taxon>Eubacteriales</taxon>
        <taxon>Clostridiaceae</taxon>
        <taxon>Clostridium</taxon>
    </lineage>
</organism>
<sequence>MERGFKYLIDIHGQEGARNVFEEICIQIFQHKYGPEAKAVRLSQGDGGIDVLVGDLPAPRIIYQCKFFPDEIGSSQKKQITDSFETATRNYTPRNWYLCLPLTLDKEELLWWSKWKAERETTNLKIELCDGSYLIRKLKDYKMYSQIFDDDIRNALQKILEEMTAFKEDVANEIIYGYDDAENIVVVYQDYIFVKMLESANIKDTDACIIDFYNAEIAMYTELSKDAVEGLRIYNNLKNKIHSLWRTQYRIINNSNDGNNLLGNVCQRIEDLDSTMLKTSGYSLLAKNGILHQLADEKKLGWIENYLIKLSEYMEQNL</sequence>
<dbReference type="AlphaFoldDB" id="A0A3E2VZY0"/>
<gene>
    <name evidence="1" type="ORF">DXA38_05245</name>
</gene>
<protein>
    <recommendedName>
        <fullName evidence="3">Restriction endonuclease type IV Mrr domain-containing protein</fullName>
    </recommendedName>
</protein>
<evidence type="ECO:0000313" key="1">
    <source>
        <dbReference type="EMBL" id="RGC17244.1"/>
    </source>
</evidence>
<accession>A0A3E2VZY0</accession>
<dbReference type="OrthoDB" id="811374at2"/>
<name>A0A3E2VZY0_CLOIN</name>
<comment type="caution">
    <text evidence="1">The sequence shown here is derived from an EMBL/GenBank/DDBJ whole genome shotgun (WGS) entry which is preliminary data.</text>
</comment>
<dbReference type="RefSeq" id="WP_117442286.1">
    <property type="nucleotide sequence ID" value="NZ_JAJFEN010000105.1"/>
</dbReference>
<dbReference type="EMBL" id="QVEV01000005">
    <property type="protein sequence ID" value="RGC17244.1"/>
    <property type="molecule type" value="Genomic_DNA"/>
</dbReference>
<dbReference type="Proteomes" id="UP000260025">
    <property type="component" value="Unassembled WGS sequence"/>
</dbReference>
<evidence type="ECO:0008006" key="3">
    <source>
        <dbReference type="Google" id="ProtNLM"/>
    </source>
</evidence>
<proteinExistence type="predicted"/>
<reference evidence="1 2" key="1">
    <citation type="submission" date="2018-08" db="EMBL/GenBank/DDBJ databases">
        <title>A genome reference for cultivated species of the human gut microbiota.</title>
        <authorList>
            <person name="Zou Y."/>
            <person name="Xue W."/>
            <person name="Luo G."/>
        </authorList>
    </citation>
    <scope>NUCLEOTIDE SEQUENCE [LARGE SCALE GENOMIC DNA]</scope>
    <source>
        <strain evidence="1 2">OF01-2LB</strain>
    </source>
</reference>